<reference evidence="10" key="2">
    <citation type="submission" date="2021-01" db="UniProtKB">
        <authorList>
            <consortium name="EnsemblMetazoa"/>
        </authorList>
    </citation>
    <scope>IDENTIFICATION</scope>
</reference>
<keyword evidence="5 8" id="KW-1133">Transmembrane helix</keyword>
<sequence length="396" mass="43483">MQNNGSDPVIDPDAGCGDMFVSQHSIYQLGSFVLFNGFLVPPNVGIAQALWLRSTLVIGGFCHVLWSGPVLCWPDAFGWNMAALFLNLAHLLYLLYLVYPTHFEEEVEKVYETHFHPFNITKKEFKKILDCDGEIYELDATGRYAAENKTRTDKQIAMLLTGRMIVSAGGQFLHYIHPTQFLDSPEWEASSDGTKSKFQVTITADIDCRYIQWRRRKLENFLRREPFLRSVFETTIGKDITKKLYGIDEPMEPPITARIEKETVEAGENDVAQASGVEPALDAADTDSQELLSHKWERVISEDDDSSTQPGGQVSGGAGLGGGGGPGGPLQGRLSIPASHDGTSSDVSVKSARSIVDIRASIASGRGAADFGSRRSRLGSSPDAQSGGDGSWWHFF</sequence>
<evidence type="ECO:0000256" key="6">
    <source>
        <dbReference type="ARBA" id="ARBA00023136"/>
    </source>
</evidence>
<dbReference type="Pfam" id="PF04831">
    <property type="entry name" value="POPDC1-3"/>
    <property type="match status" value="1"/>
</dbReference>
<evidence type="ECO:0000256" key="5">
    <source>
        <dbReference type="ARBA" id="ARBA00022989"/>
    </source>
</evidence>
<dbReference type="GO" id="GO:0007519">
    <property type="term" value="P:skeletal muscle tissue development"/>
    <property type="evidence" value="ECO:0000318"/>
    <property type="project" value="GO_Central"/>
</dbReference>
<keyword evidence="11" id="KW-1185">Reference proteome</keyword>
<dbReference type="PANTHER" id="PTHR12101">
    <property type="entry name" value="POPEYE DOMAIN CONTAINING PROTEIN"/>
    <property type="match status" value="1"/>
</dbReference>
<dbReference type="PANTHER" id="PTHR12101:SF17">
    <property type="entry name" value="BLOOD VESSEL EPICARDIAL SUBSTANCE"/>
    <property type="match status" value="1"/>
</dbReference>
<evidence type="ECO:0000256" key="4">
    <source>
        <dbReference type="ARBA" id="ARBA00022692"/>
    </source>
</evidence>
<evidence type="ECO:0000256" key="7">
    <source>
        <dbReference type="SAM" id="MobiDB-lite"/>
    </source>
</evidence>
<reference evidence="11" key="1">
    <citation type="submission" date="2015-02" db="EMBL/GenBank/DDBJ databases">
        <title>Genome sequencing for Strongylocentrotus purpuratus.</title>
        <authorList>
            <person name="Murali S."/>
            <person name="Liu Y."/>
            <person name="Vee V."/>
            <person name="English A."/>
            <person name="Wang M."/>
            <person name="Skinner E."/>
            <person name="Han Y."/>
            <person name="Muzny D.M."/>
            <person name="Worley K.C."/>
            <person name="Gibbs R.A."/>
        </authorList>
    </citation>
    <scope>NUCLEOTIDE SEQUENCE</scope>
</reference>
<dbReference type="GO" id="GO:0030552">
    <property type="term" value="F:cAMP binding"/>
    <property type="evidence" value="ECO:0000318"/>
    <property type="project" value="GO_Central"/>
</dbReference>
<feature type="transmembrane region" description="Helical" evidence="8">
    <location>
        <begin position="77"/>
        <end position="99"/>
    </location>
</feature>
<dbReference type="OrthoDB" id="425611at2759"/>
<dbReference type="KEGG" id="spu:100892960"/>
<dbReference type="GO" id="GO:0042383">
    <property type="term" value="C:sarcolemma"/>
    <property type="evidence" value="ECO:0000318"/>
    <property type="project" value="GO_Central"/>
</dbReference>
<evidence type="ECO:0000256" key="1">
    <source>
        <dbReference type="ARBA" id="ARBA00004141"/>
    </source>
</evidence>
<feature type="compositionally biased region" description="Gly residues" evidence="7">
    <location>
        <begin position="313"/>
        <end position="330"/>
    </location>
</feature>
<keyword evidence="6 8" id="KW-0472">Membrane</keyword>
<dbReference type="GO" id="GO:0042391">
    <property type="term" value="P:regulation of membrane potential"/>
    <property type="evidence" value="ECO:0000318"/>
    <property type="project" value="GO_Central"/>
</dbReference>
<dbReference type="OMA" id="YSINEEP"/>
<proteinExistence type="predicted"/>
<dbReference type="RefSeq" id="XP_003723894.2">
    <property type="nucleotide sequence ID" value="XM_003723846.3"/>
</dbReference>
<evidence type="ECO:0000313" key="11">
    <source>
        <dbReference type="Proteomes" id="UP000007110"/>
    </source>
</evidence>
<protein>
    <recommendedName>
        <fullName evidence="9">POPDC1-3 domain-containing protein</fullName>
    </recommendedName>
</protein>
<evidence type="ECO:0000259" key="9">
    <source>
        <dbReference type="Pfam" id="PF04831"/>
    </source>
</evidence>
<evidence type="ECO:0000256" key="2">
    <source>
        <dbReference type="ARBA" id="ARBA00004236"/>
    </source>
</evidence>
<dbReference type="GeneID" id="100892960"/>
<evidence type="ECO:0000256" key="8">
    <source>
        <dbReference type="SAM" id="Phobius"/>
    </source>
</evidence>
<accession>A0A7M7GFH5</accession>
<name>A0A7M7GFH5_STRPU</name>
<feature type="domain" description="POPDC1-3" evidence="9">
    <location>
        <begin position="23"/>
        <end position="248"/>
    </location>
</feature>
<dbReference type="InterPro" id="IPR055272">
    <property type="entry name" value="POPDC1-3_dom"/>
</dbReference>
<feature type="transmembrane region" description="Helical" evidence="8">
    <location>
        <begin position="20"/>
        <end position="39"/>
    </location>
</feature>
<feature type="region of interest" description="Disordered" evidence="7">
    <location>
        <begin position="301"/>
        <end position="350"/>
    </location>
</feature>
<comment type="subcellular location">
    <subcellularLocation>
        <location evidence="2">Cell membrane</location>
    </subcellularLocation>
    <subcellularLocation>
        <location evidence="1">Membrane</location>
        <topology evidence="1">Multi-pass membrane protein</topology>
    </subcellularLocation>
</comment>
<evidence type="ECO:0000256" key="3">
    <source>
        <dbReference type="ARBA" id="ARBA00022475"/>
    </source>
</evidence>
<keyword evidence="3" id="KW-1003">Cell membrane</keyword>
<dbReference type="GO" id="GO:0051146">
    <property type="term" value="P:striated muscle cell differentiation"/>
    <property type="evidence" value="ECO:0000318"/>
    <property type="project" value="GO_Central"/>
</dbReference>
<dbReference type="Proteomes" id="UP000007110">
    <property type="component" value="Unassembled WGS sequence"/>
</dbReference>
<organism evidence="10 11">
    <name type="scientific">Strongylocentrotus purpuratus</name>
    <name type="common">Purple sea urchin</name>
    <dbReference type="NCBI Taxonomy" id="7668"/>
    <lineage>
        <taxon>Eukaryota</taxon>
        <taxon>Metazoa</taxon>
        <taxon>Echinodermata</taxon>
        <taxon>Eleutherozoa</taxon>
        <taxon>Echinozoa</taxon>
        <taxon>Echinoidea</taxon>
        <taxon>Euechinoidea</taxon>
        <taxon>Echinacea</taxon>
        <taxon>Camarodonta</taxon>
        <taxon>Echinidea</taxon>
        <taxon>Strongylocentrotidae</taxon>
        <taxon>Strongylocentrotus</taxon>
    </lineage>
</organism>
<feature type="transmembrane region" description="Helical" evidence="8">
    <location>
        <begin position="51"/>
        <end position="71"/>
    </location>
</feature>
<keyword evidence="4 8" id="KW-0812">Transmembrane</keyword>
<dbReference type="InterPro" id="IPR006916">
    <property type="entry name" value="POPDC1-3"/>
</dbReference>
<dbReference type="InParanoid" id="A0A7M7GFH5"/>
<feature type="region of interest" description="Disordered" evidence="7">
    <location>
        <begin position="366"/>
        <end position="396"/>
    </location>
</feature>
<evidence type="ECO:0000313" key="10">
    <source>
        <dbReference type="EnsemblMetazoa" id="XP_003723894"/>
    </source>
</evidence>
<dbReference type="GO" id="GO:0007507">
    <property type="term" value="P:heart development"/>
    <property type="evidence" value="ECO:0000318"/>
    <property type="project" value="GO_Central"/>
</dbReference>
<dbReference type="EnsemblMetazoa" id="XM_003723846">
    <property type="protein sequence ID" value="XP_003723894"/>
    <property type="gene ID" value="LOC100892960"/>
</dbReference>
<dbReference type="AlphaFoldDB" id="A0A7M7GFH5"/>